<dbReference type="HAMAP" id="MF_00024">
    <property type="entry name" value="CobD_CbiB"/>
    <property type="match status" value="1"/>
</dbReference>
<evidence type="ECO:0000313" key="10">
    <source>
        <dbReference type="EMBL" id="SNV32195.1"/>
    </source>
</evidence>
<dbReference type="PANTHER" id="PTHR34308:SF1">
    <property type="entry name" value="COBALAMIN BIOSYNTHESIS PROTEIN CBIB"/>
    <property type="match status" value="1"/>
</dbReference>
<evidence type="ECO:0000256" key="9">
    <source>
        <dbReference type="HAMAP-Rule" id="MF_00024"/>
    </source>
</evidence>
<dbReference type="GO" id="GO:0005886">
    <property type="term" value="C:plasma membrane"/>
    <property type="evidence" value="ECO:0007669"/>
    <property type="project" value="UniProtKB-SubCell"/>
</dbReference>
<comment type="subcellular location">
    <subcellularLocation>
        <location evidence="1 9">Cell membrane</location>
        <topology evidence="1 9">Multi-pass membrane protein</topology>
    </subcellularLocation>
</comment>
<evidence type="ECO:0000256" key="4">
    <source>
        <dbReference type="ARBA" id="ARBA00022475"/>
    </source>
</evidence>
<keyword evidence="8 9" id="KW-0472">Membrane</keyword>
<evidence type="ECO:0000256" key="1">
    <source>
        <dbReference type="ARBA" id="ARBA00004651"/>
    </source>
</evidence>
<dbReference type="Proteomes" id="UP000215332">
    <property type="component" value="Chromosome 1"/>
</dbReference>
<dbReference type="GO" id="GO:0048472">
    <property type="term" value="F:threonine-phosphate decarboxylase activity"/>
    <property type="evidence" value="ECO:0007669"/>
    <property type="project" value="InterPro"/>
</dbReference>
<keyword evidence="7 9" id="KW-1133">Transmembrane helix</keyword>
<keyword evidence="6 9" id="KW-0812">Transmembrane</keyword>
<accession>A0A239WC71</accession>
<dbReference type="UniPathway" id="UPA00148"/>
<dbReference type="NCBIfam" id="TIGR00380">
    <property type="entry name" value="cobal_cbiB"/>
    <property type="match status" value="1"/>
</dbReference>
<name>A0A239WC71_9ACTN</name>
<dbReference type="Pfam" id="PF03186">
    <property type="entry name" value="CobD_Cbib"/>
    <property type="match status" value="1"/>
</dbReference>
<dbReference type="EMBL" id="LT906441">
    <property type="protein sequence ID" value="SNV32195.1"/>
    <property type="molecule type" value="Genomic_DNA"/>
</dbReference>
<comment type="similarity">
    <text evidence="3 9">Belongs to the CobD/CbiB family.</text>
</comment>
<evidence type="ECO:0000313" key="11">
    <source>
        <dbReference type="Proteomes" id="UP000215332"/>
    </source>
</evidence>
<dbReference type="eggNOG" id="COG1270">
    <property type="taxonomic scope" value="Bacteria"/>
</dbReference>
<evidence type="ECO:0000256" key="6">
    <source>
        <dbReference type="ARBA" id="ARBA00022692"/>
    </source>
</evidence>
<sequence>MSLKPHRRTALGLLGRAAGIAAGVVADRIVGDPERHHPVAAYGNAVSRAERRWYADSVPRGAVFTVGALTPLAVAGLAVDVATRRHPGWRALTTAVTTWAVVGAQSLSHEGRVMADVLASGDLDAARHRLPHLCGRDPEALDGPQIARGTVESMAENTSDAAVASILWCAVGGLPAMLVHRGSNTLDAMIGHHNDRYENFGKVAAKLDDALNWLPARLTGALAALCAPEVGGNRSHTWATVCAEHDHHPSPNGGWCEAAWAAALAVQLGGRNVYYGNRVEFRPLLGSGPLPDAEAVHDAARLVNLVTGAATLTAVGGLASLAHVLFHGGVVPRSVASRPAHRTARSYRRITARALHRGVPQSTHRAGRRQP</sequence>
<evidence type="ECO:0000256" key="3">
    <source>
        <dbReference type="ARBA" id="ARBA00006263"/>
    </source>
</evidence>
<dbReference type="GO" id="GO:0015420">
    <property type="term" value="F:ABC-type vitamin B12 transporter activity"/>
    <property type="evidence" value="ECO:0007669"/>
    <property type="project" value="UniProtKB-UniRule"/>
</dbReference>
<protein>
    <recommendedName>
        <fullName evidence="9">Cobalamin biosynthesis protein CobD</fullName>
    </recommendedName>
</protein>
<keyword evidence="5 9" id="KW-0169">Cobalamin biosynthesis</keyword>
<comment type="pathway">
    <text evidence="2 9">Cofactor biosynthesis; adenosylcobalamin biosynthesis.</text>
</comment>
<dbReference type="PANTHER" id="PTHR34308">
    <property type="entry name" value="COBALAMIN BIOSYNTHESIS PROTEIN CBIB"/>
    <property type="match status" value="1"/>
</dbReference>
<comment type="function">
    <text evidence="9">Converts cobyric acid to cobinamide by the addition of aminopropanol on the F carboxylic group.</text>
</comment>
<dbReference type="GO" id="GO:0009236">
    <property type="term" value="P:cobalamin biosynthetic process"/>
    <property type="evidence" value="ECO:0007669"/>
    <property type="project" value="UniProtKB-UniRule"/>
</dbReference>
<keyword evidence="4 9" id="KW-1003">Cell membrane</keyword>
<evidence type="ECO:0000256" key="8">
    <source>
        <dbReference type="ARBA" id="ARBA00023136"/>
    </source>
</evidence>
<dbReference type="InterPro" id="IPR004485">
    <property type="entry name" value="Cobalamin_biosynth_CobD/CbiB"/>
</dbReference>
<dbReference type="AlphaFoldDB" id="A0A239WC71"/>
<proteinExistence type="inferred from homology"/>
<evidence type="ECO:0000256" key="7">
    <source>
        <dbReference type="ARBA" id="ARBA00022989"/>
    </source>
</evidence>
<reference evidence="10 11" key="1">
    <citation type="submission" date="2017-06" db="EMBL/GenBank/DDBJ databases">
        <authorList>
            <consortium name="Pathogen Informatics"/>
        </authorList>
    </citation>
    <scope>NUCLEOTIDE SEQUENCE [LARGE SCALE GENOMIC DNA]</scope>
    <source>
        <strain evidence="10 11">NCTC11865</strain>
    </source>
</reference>
<gene>
    <name evidence="9" type="primary">cobD</name>
    <name evidence="10" type="ORF">SAMEA4412665_00752</name>
</gene>
<evidence type="ECO:0000256" key="5">
    <source>
        <dbReference type="ARBA" id="ARBA00022573"/>
    </source>
</evidence>
<dbReference type="KEGG" id="cgrn:4412665_00752"/>
<organism evidence="10 11">
    <name type="scientific">Cutibacterium granulosum</name>
    <dbReference type="NCBI Taxonomy" id="33011"/>
    <lineage>
        <taxon>Bacteria</taxon>
        <taxon>Bacillati</taxon>
        <taxon>Actinomycetota</taxon>
        <taxon>Actinomycetes</taxon>
        <taxon>Propionibacteriales</taxon>
        <taxon>Propionibacteriaceae</taxon>
        <taxon>Cutibacterium</taxon>
    </lineage>
</organism>
<evidence type="ECO:0000256" key="2">
    <source>
        <dbReference type="ARBA" id="ARBA00004953"/>
    </source>
</evidence>